<gene>
    <name evidence="1" type="ORF">PVT71_18365</name>
</gene>
<proteinExistence type="predicted"/>
<dbReference type="AlphaFoldDB" id="A0AAU8AQJ5"/>
<evidence type="ECO:0000313" key="1">
    <source>
        <dbReference type="EMBL" id="XCC96634.1"/>
    </source>
</evidence>
<dbReference type="RefSeq" id="WP_353475535.1">
    <property type="nucleotide sequence ID" value="NZ_CP123385.1"/>
</dbReference>
<name>A0AAU8AQJ5_9RHOB</name>
<reference evidence="1" key="1">
    <citation type="submission" date="2023-02" db="EMBL/GenBank/DDBJ databases">
        <title>Description and genomic characterization of Salipiger bruguierae sp. nov., isolated from the sediment of mangrove plant Bruguiera sexangula.</title>
        <authorList>
            <person name="Long M."/>
        </authorList>
    </citation>
    <scope>NUCLEOTIDE SEQUENCE</scope>
    <source>
        <strain evidence="1">H15</strain>
    </source>
</reference>
<protein>
    <submittedName>
        <fullName evidence="1">Uncharacterized protein</fullName>
    </submittedName>
</protein>
<accession>A0AAU8AQJ5</accession>
<organism evidence="1">
    <name type="scientific">Alloyangia sp. H15</name>
    <dbReference type="NCBI Taxonomy" id="3029062"/>
    <lineage>
        <taxon>Bacteria</taxon>
        <taxon>Pseudomonadati</taxon>
        <taxon>Pseudomonadota</taxon>
        <taxon>Alphaproteobacteria</taxon>
        <taxon>Rhodobacterales</taxon>
        <taxon>Roseobacteraceae</taxon>
        <taxon>Alloyangia</taxon>
    </lineage>
</organism>
<dbReference type="EMBL" id="CP123385">
    <property type="protein sequence ID" value="XCC96634.1"/>
    <property type="molecule type" value="Genomic_DNA"/>
</dbReference>
<sequence length="210" mass="24436">MNTLSLTRVSDVTDLPEYPVPAGERLETHSYFKLHHTSFLESDFFKACKEIEDWEVIGLALALWSKCQLQDPVGTIPAEPQRQAWMMDIPLARWEGYLRRKISPLHGWTRCRIIGTGEIRLMNRFVTGVALDALKWKHKDQDRKSADQERQALSRLRKSVEDIGSKNLAANPRYIVMLHRWLLDTYPHGNRTAVRILEGMEYLGTTDYRR</sequence>